<dbReference type="InterPro" id="IPR014048">
    <property type="entry name" value="MethylDNA_cys_MeTrfase_DNA-bd"/>
</dbReference>
<dbReference type="Proteomes" id="UP000591941">
    <property type="component" value="Unassembled WGS sequence"/>
</dbReference>
<dbReference type="GO" id="GO:0032259">
    <property type="term" value="P:methylation"/>
    <property type="evidence" value="ECO:0007669"/>
    <property type="project" value="UniProtKB-KW"/>
</dbReference>
<dbReference type="Gene3D" id="1.10.10.10">
    <property type="entry name" value="Winged helix-like DNA-binding domain superfamily/Winged helix DNA-binding domain"/>
    <property type="match status" value="1"/>
</dbReference>
<dbReference type="InterPro" id="IPR001497">
    <property type="entry name" value="MethylDNA_cys_MeTrfase_AS"/>
</dbReference>
<keyword evidence="11" id="KW-1185">Reference proteome</keyword>
<evidence type="ECO:0000256" key="1">
    <source>
        <dbReference type="ARBA" id="ARBA00001286"/>
    </source>
</evidence>
<dbReference type="SUPFAM" id="SSF53155">
    <property type="entry name" value="Methylated DNA-protein cysteine methyltransferase domain"/>
    <property type="match status" value="1"/>
</dbReference>
<evidence type="ECO:0000256" key="3">
    <source>
        <dbReference type="ARBA" id="ARBA00011918"/>
    </source>
</evidence>
<organism evidence="10 11">
    <name type="scientific">Negativicoccus succinicivorans</name>
    <dbReference type="NCBI Taxonomy" id="620903"/>
    <lineage>
        <taxon>Bacteria</taxon>
        <taxon>Bacillati</taxon>
        <taxon>Bacillota</taxon>
        <taxon>Negativicutes</taxon>
        <taxon>Veillonellales</taxon>
        <taxon>Veillonellaceae</taxon>
        <taxon>Negativicoccus</taxon>
    </lineage>
</organism>
<keyword evidence="6" id="KW-0227">DNA damage</keyword>
<evidence type="ECO:0000313" key="11">
    <source>
        <dbReference type="Proteomes" id="UP000591941"/>
    </source>
</evidence>
<dbReference type="InterPro" id="IPR036217">
    <property type="entry name" value="MethylDNA_cys_MeTrfase_DNAb"/>
</dbReference>
<proteinExistence type="inferred from homology"/>
<dbReference type="OrthoDB" id="9802228at2"/>
<protein>
    <recommendedName>
        <fullName evidence="3">methylated-DNA--[protein]-cysteine S-methyltransferase</fullName>
        <ecNumber evidence="3">2.1.1.63</ecNumber>
    </recommendedName>
</protein>
<dbReference type="FunFam" id="1.10.10.10:FF:000214">
    <property type="entry name" value="Methylated-DNA--protein-cysteine methyltransferase"/>
    <property type="match status" value="1"/>
</dbReference>
<comment type="caution">
    <text evidence="10">The sequence shown here is derived from an EMBL/GenBank/DDBJ whole genome shotgun (WGS) entry which is preliminary data.</text>
</comment>
<keyword evidence="7" id="KW-0234">DNA repair</keyword>
<dbReference type="AlphaFoldDB" id="A0A841R1X6"/>
<evidence type="ECO:0000256" key="8">
    <source>
        <dbReference type="ARBA" id="ARBA00049348"/>
    </source>
</evidence>
<evidence type="ECO:0000256" key="7">
    <source>
        <dbReference type="ARBA" id="ARBA00023204"/>
    </source>
</evidence>
<dbReference type="Pfam" id="PF01035">
    <property type="entry name" value="DNA_binding_1"/>
    <property type="match status" value="1"/>
</dbReference>
<name>A0A841R1X6_9FIRM</name>
<dbReference type="GeneID" id="93486199"/>
<evidence type="ECO:0000259" key="9">
    <source>
        <dbReference type="Pfam" id="PF01035"/>
    </source>
</evidence>
<dbReference type="PROSITE" id="PS00374">
    <property type="entry name" value="MGMT"/>
    <property type="match status" value="1"/>
</dbReference>
<evidence type="ECO:0000256" key="2">
    <source>
        <dbReference type="ARBA" id="ARBA00008711"/>
    </source>
</evidence>
<dbReference type="CDD" id="cd06445">
    <property type="entry name" value="ATase"/>
    <property type="match status" value="1"/>
</dbReference>
<dbReference type="GO" id="GO:0003908">
    <property type="term" value="F:methylated-DNA-[protein]-cysteine S-methyltransferase activity"/>
    <property type="evidence" value="ECO:0007669"/>
    <property type="project" value="UniProtKB-EC"/>
</dbReference>
<reference evidence="10 11" key="1">
    <citation type="submission" date="2020-08" db="EMBL/GenBank/DDBJ databases">
        <title>Genomic Encyclopedia of Type Strains, Phase IV (KMG-IV): sequencing the most valuable type-strain genomes for metagenomic binning, comparative biology and taxonomic classification.</title>
        <authorList>
            <person name="Goeker M."/>
        </authorList>
    </citation>
    <scope>NUCLEOTIDE SEQUENCE [LARGE SCALE GENOMIC DNA]</scope>
    <source>
        <strain evidence="10 11">DSM 21255</strain>
    </source>
</reference>
<evidence type="ECO:0000256" key="6">
    <source>
        <dbReference type="ARBA" id="ARBA00022763"/>
    </source>
</evidence>
<evidence type="ECO:0000256" key="5">
    <source>
        <dbReference type="ARBA" id="ARBA00022679"/>
    </source>
</evidence>
<dbReference type="InterPro" id="IPR036388">
    <property type="entry name" value="WH-like_DNA-bd_sf"/>
</dbReference>
<dbReference type="PANTHER" id="PTHR10815:SF13">
    <property type="entry name" value="METHYLATED-DNA--PROTEIN-CYSTEINE METHYLTRANSFERASE"/>
    <property type="match status" value="1"/>
</dbReference>
<dbReference type="NCBIfam" id="TIGR00589">
    <property type="entry name" value="ogt"/>
    <property type="match status" value="1"/>
</dbReference>
<keyword evidence="5 10" id="KW-0808">Transferase</keyword>
<comment type="catalytic activity">
    <reaction evidence="8">
        <text>a 6-O-methyl-2'-deoxyguanosine in DNA + L-cysteinyl-[protein] = S-methyl-L-cysteinyl-[protein] + a 2'-deoxyguanosine in DNA</text>
        <dbReference type="Rhea" id="RHEA:24000"/>
        <dbReference type="Rhea" id="RHEA-COMP:10131"/>
        <dbReference type="Rhea" id="RHEA-COMP:10132"/>
        <dbReference type="Rhea" id="RHEA-COMP:11367"/>
        <dbReference type="Rhea" id="RHEA-COMP:11368"/>
        <dbReference type="ChEBI" id="CHEBI:29950"/>
        <dbReference type="ChEBI" id="CHEBI:82612"/>
        <dbReference type="ChEBI" id="CHEBI:85445"/>
        <dbReference type="ChEBI" id="CHEBI:85448"/>
        <dbReference type="EC" id="2.1.1.63"/>
    </reaction>
</comment>
<evidence type="ECO:0000256" key="4">
    <source>
        <dbReference type="ARBA" id="ARBA00022603"/>
    </source>
</evidence>
<keyword evidence="4 10" id="KW-0489">Methyltransferase</keyword>
<dbReference type="RefSeq" id="WP_159822880.1">
    <property type="nucleotide sequence ID" value="NZ_CABWNB010000002.1"/>
</dbReference>
<dbReference type="GO" id="GO:0006281">
    <property type="term" value="P:DNA repair"/>
    <property type="evidence" value="ECO:0007669"/>
    <property type="project" value="UniProtKB-KW"/>
</dbReference>
<sequence length="177" mass="19233">MPTPTPLARYTWSYGQGRATLSASENGLIAFTPAAALAARAHWEAPAEQFSIAGCGFGIEQATNWLDTALLQIDEYLAGTRQHFIVPFDLAGTEFDRSVWRLLQEIPYGETVTYGRVAQALGRPGAARAVANACGRNPLPLFIPCHRVVAQNGPGGYHDVEGVQTKLFLLRHEGVRI</sequence>
<evidence type="ECO:0000313" key="10">
    <source>
        <dbReference type="EMBL" id="MBB6477885.1"/>
    </source>
</evidence>
<dbReference type="EMBL" id="JACHHI010000003">
    <property type="protein sequence ID" value="MBB6477885.1"/>
    <property type="molecule type" value="Genomic_DNA"/>
</dbReference>
<comment type="similarity">
    <text evidence="2">Belongs to the MGMT family.</text>
</comment>
<dbReference type="EC" id="2.1.1.63" evidence="3"/>
<accession>A0A841R1X6</accession>
<comment type="catalytic activity">
    <reaction evidence="1">
        <text>a 4-O-methyl-thymidine in DNA + L-cysteinyl-[protein] = a thymidine in DNA + S-methyl-L-cysteinyl-[protein]</text>
        <dbReference type="Rhea" id="RHEA:53428"/>
        <dbReference type="Rhea" id="RHEA-COMP:10131"/>
        <dbReference type="Rhea" id="RHEA-COMP:10132"/>
        <dbReference type="Rhea" id="RHEA-COMP:13555"/>
        <dbReference type="Rhea" id="RHEA-COMP:13556"/>
        <dbReference type="ChEBI" id="CHEBI:29950"/>
        <dbReference type="ChEBI" id="CHEBI:82612"/>
        <dbReference type="ChEBI" id="CHEBI:137386"/>
        <dbReference type="ChEBI" id="CHEBI:137387"/>
        <dbReference type="EC" id="2.1.1.63"/>
    </reaction>
</comment>
<gene>
    <name evidence="10" type="ORF">HNR45_000918</name>
</gene>
<dbReference type="SUPFAM" id="SSF46767">
    <property type="entry name" value="Methylated DNA-protein cysteine methyltransferase, C-terminal domain"/>
    <property type="match status" value="1"/>
</dbReference>
<dbReference type="InterPro" id="IPR036631">
    <property type="entry name" value="MGMT_N_sf"/>
</dbReference>
<dbReference type="PANTHER" id="PTHR10815">
    <property type="entry name" value="METHYLATED-DNA--PROTEIN-CYSTEINE METHYLTRANSFERASE"/>
    <property type="match status" value="1"/>
</dbReference>
<feature type="domain" description="Methylated-DNA-[protein]-cysteine S-methyltransferase DNA binding" evidence="9">
    <location>
        <begin position="94"/>
        <end position="175"/>
    </location>
</feature>